<dbReference type="OMA" id="MHMEKES"/>
<name>A0A087UX25_STEMI</name>
<dbReference type="STRING" id="407821.A0A087UX25"/>
<proteinExistence type="predicted"/>
<dbReference type="PANTHER" id="PTHR14222:SF1">
    <property type="entry name" value="CONDENSIN-2 COMPLEX SUBUNIT D3"/>
    <property type="match status" value="1"/>
</dbReference>
<dbReference type="PANTHER" id="PTHR14222">
    <property type="entry name" value="CONDENSIN"/>
    <property type="match status" value="1"/>
</dbReference>
<dbReference type="AlphaFoldDB" id="A0A087UX25"/>
<feature type="region of interest" description="Disordered" evidence="1">
    <location>
        <begin position="158"/>
        <end position="185"/>
    </location>
</feature>
<evidence type="ECO:0000256" key="1">
    <source>
        <dbReference type="SAM" id="MobiDB-lite"/>
    </source>
</evidence>
<protein>
    <submittedName>
        <fullName evidence="2">Condensin-2 complex subunit D3</fullName>
    </submittedName>
</protein>
<evidence type="ECO:0000313" key="2">
    <source>
        <dbReference type="EMBL" id="KFM81914.1"/>
    </source>
</evidence>
<organism evidence="2 3">
    <name type="scientific">Stegodyphus mimosarum</name>
    <name type="common">African social velvet spider</name>
    <dbReference type="NCBI Taxonomy" id="407821"/>
    <lineage>
        <taxon>Eukaryota</taxon>
        <taxon>Metazoa</taxon>
        <taxon>Ecdysozoa</taxon>
        <taxon>Arthropoda</taxon>
        <taxon>Chelicerata</taxon>
        <taxon>Arachnida</taxon>
        <taxon>Araneae</taxon>
        <taxon>Araneomorphae</taxon>
        <taxon>Entelegynae</taxon>
        <taxon>Eresoidea</taxon>
        <taxon>Eresidae</taxon>
        <taxon>Stegodyphus</taxon>
    </lineage>
</organism>
<feature type="region of interest" description="Disordered" evidence="1">
    <location>
        <begin position="223"/>
        <end position="250"/>
    </location>
</feature>
<feature type="compositionally biased region" description="Basic and acidic residues" evidence="1">
    <location>
        <begin position="158"/>
        <end position="172"/>
    </location>
</feature>
<feature type="non-terminal residue" evidence="2">
    <location>
        <position position="305"/>
    </location>
</feature>
<keyword evidence="3" id="KW-1185">Reference proteome</keyword>
<evidence type="ECO:0000313" key="3">
    <source>
        <dbReference type="Proteomes" id="UP000054359"/>
    </source>
</evidence>
<dbReference type="GO" id="GO:0042393">
    <property type="term" value="F:histone binding"/>
    <property type="evidence" value="ECO:0007669"/>
    <property type="project" value="TreeGrafter"/>
</dbReference>
<reference evidence="2 3" key="1">
    <citation type="submission" date="2013-11" db="EMBL/GenBank/DDBJ databases">
        <title>Genome sequencing of Stegodyphus mimosarum.</title>
        <authorList>
            <person name="Bechsgaard J."/>
        </authorList>
    </citation>
    <scope>NUCLEOTIDE SEQUENCE [LARGE SCALE GENOMIC DNA]</scope>
</reference>
<gene>
    <name evidence="2" type="ORF">X975_04109</name>
</gene>
<dbReference type="Proteomes" id="UP000054359">
    <property type="component" value="Unassembled WGS sequence"/>
</dbReference>
<dbReference type="InterPro" id="IPR026971">
    <property type="entry name" value="CND1/NCAPD3"/>
</dbReference>
<dbReference type="GO" id="GO:0000779">
    <property type="term" value="C:condensed chromosome, centromeric region"/>
    <property type="evidence" value="ECO:0007669"/>
    <property type="project" value="TreeGrafter"/>
</dbReference>
<feature type="compositionally biased region" description="Polar residues" evidence="1">
    <location>
        <begin position="234"/>
        <end position="249"/>
    </location>
</feature>
<dbReference type="GO" id="GO:0010032">
    <property type="term" value="P:meiotic chromosome condensation"/>
    <property type="evidence" value="ECO:0007669"/>
    <property type="project" value="TreeGrafter"/>
</dbReference>
<dbReference type="GO" id="GO:0007076">
    <property type="term" value="P:mitotic chromosome condensation"/>
    <property type="evidence" value="ECO:0007669"/>
    <property type="project" value="InterPro"/>
</dbReference>
<dbReference type="EMBL" id="KK122097">
    <property type="protein sequence ID" value="KFM81914.1"/>
    <property type="molecule type" value="Genomic_DNA"/>
</dbReference>
<dbReference type="OrthoDB" id="6437653at2759"/>
<dbReference type="GO" id="GO:0000796">
    <property type="term" value="C:condensin complex"/>
    <property type="evidence" value="ECO:0007669"/>
    <property type="project" value="TreeGrafter"/>
</dbReference>
<sequence>MLDNMCVTGRALLVNQLCQEILSSVAEAVFPLNRTTESMVKDCFMILNSKEIRFDENTIEELKAVTEDADEPADEEGAAKTELQTRRVIIIDPIIPVIISLKNCLMHAKSELISDLILFLRDLLRDYKTEISSILAADKMLERQVQIELKNQIMHMEKESKDTNKDAEKDTDQIPGPPRADQFSKMVKERTSCIMNSVLEDSRPEVNGEQLDGSVRLIPRIHARKSSSRHSDANKTNVQTSIPSCSSQREIPEMSDNEIQEIMMSSTPRVVLKAVKIPEDVDLNNISFIDTLGKEAMDVDNDSSD</sequence>
<accession>A0A087UX25</accession>